<feature type="compositionally biased region" description="Basic and acidic residues" evidence="1">
    <location>
        <begin position="155"/>
        <end position="165"/>
    </location>
</feature>
<feature type="compositionally biased region" description="Acidic residues" evidence="1">
    <location>
        <begin position="252"/>
        <end position="276"/>
    </location>
</feature>
<dbReference type="eggNOG" id="KOG1015">
    <property type="taxonomic scope" value="Eukaryota"/>
</dbReference>
<feature type="compositionally biased region" description="Basic and acidic residues" evidence="1">
    <location>
        <begin position="210"/>
        <end position="238"/>
    </location>
</feature>
<organism evidence="3">
    <name type="scientific">Drosophila persimilis</name>
    <name type="common">Fruit fly</name>
    <dbReference type="NCBI Taxonomy" id="7234"/>
    <lineage>
        <taxon>Eukaryota</taxon>
        <taxon>Metazoa</taxon>
        <taxon>Ecdysozoa</taxon>
        <taxon>Arthropoda</taxon>
        <taxon>Hexapoda</taxon>
        <taxon>Insecta</taxon>
        <taxon>Pterygota</taxon>
        <taxon>Neoptera</taxon>
        <taxon>Endopterygota</taxon>
        <taxon>Diptera</taxon>
        <taxon>Brachycera</taxon>
        <taxon>Muscomorpha</taxon>
        <taxon>Ephydroidea</taxon>
        <taxon>Drosophilidae</taxon>
        <taxon>Drosophila</taxon>
        <taxon>Sophophora</taxon>
    </lineage>
</organism>
<dbReference type="OrthoDB" id="6286493at2759"/>
<feature type="region of interest" description="Disordered" evidence="1">
    <location>
        <begin position="90"/>
        <end position="116"/>
    </location>
</feature>
<dbReference type="AlphaFoldDB" id="B4H8H8"/>
<name>B4H8H8_DROPE</name>
<feature type="region of interest" description="Disordered" evidence="1">
    <location>
        <begin position="155"/>
        <end position="290"/>
    </location>
</feature>
<dbReference type="EMBL" id="CH479223">
    <property type="protein sequence ID" value="EDW35013.1"/>
    <property type="molecule type" value="Genomic_DNA"/>
</dbReference>
<feature type="region of interest" description="Disordered" evidence="1">
    <location>
        <begin position="1"/>
        <end position="38"/>
    </location>
</feature>
<evidence type="ECO:0000313" key="2">
    <source>
        <dbReference type="EMBL" id="EDW35013.1"/>
    </source>
</evidence>
<dbReference type="STRING" id="7234.B4H8H8"/>
<feature type="compositionally biased region" description="Basic and acidic residues" evidence="1">
    <location>
        <begin position="341"/>
        <end position="356"/>
    </location>
</feature>
<dbReference type="Proteomes" id="UP000008744">
    <property type="component" value="Unassembled WGS sequence"/>
</dbReference>
<feature type="compositionally biased region" description="Low complexity" evidence="1">
    <location>
        <begin position="461"/>
        <end position="478"/>
    </location>
</feature>
<accession>B4H8H8</accession>
<keyword evidence="3" id="KW-1185">Reference proteome</keyword>
<feature type="compositionally biased region" description="Basic residues" evidence="1">
    <location>
        <begin position="101"/>
        <end position="111"/>
    </location>
</feature>
<feature type="region of interest" description="Disordered" evidence="1">
    <location>
        <begin position="456"/>
        <end position="478"/>
    </location>
</feature>
<feature type="compositionally biased region" description="Basic and acidic residues" evidence="1">
    <location>
        <begin position="318"/>
        <end position="328"/>
    </location>
</feature>
<feature type="region of interest" description="Disordered" evidence="1">
    <location>
        <begin position="377"/>
        <end position="437"/>
    </location>
</feature>
<evidence type="ECO:0000313" key="3">
    <source>
        <dbReference type="Proteomes" id="UP000008744"/>
    </source>
</evidence>
<dbReference type="HOGENOM" id="CLU_571444_0_0_1"/>
<feature type="compositionally biased region" description="Polar residues" evidence="1">
    <location>
        <begin position="199"/>
        <end position="209"/>
    </location>
</feature>
<feature type="region of interest" description="Disordered" evidence="1">
    <location>
        <begin position="318"/>
        <end position="356"/>
    </location>
</feature>
<feature type="compositionally biased region" description="Polar residues" evidence="1">
    <location>
        <begin position="426"/>
        <end position="437"/>
    </location>
</feature>
<sequence length="478" mass="52569">MNKQASDDEDNEIEIVEPKTDTITIDSDNEDDGCSDSNSKKIIKITSVASQAPKTEALKNQVAELPPSEADMAAFSSTILASLLEVDITEGTAEPKSVSPGHKKQPRKKTTNKPNPALLQLERQRMEEIKHTDAKLKMKVRVVLRRAEEEFEVARKWAKNRDKQNKIWSKAHQTKTDAQKTPADGPNEIPIQEEKEPQLCSTGQSSPNKQEADKETEKAENDKSEVPREKIADDDHQKLGVAGDKQQKEAQTEPETEAQTEPETEAQTEPETEAQTEPEAGAAAVDQVDEKEFLSINPVVREDLEIIEPEAEVLKEKCSDKEKSKFNEAMDTSTESFAAKPLERMDIDIPSEKTDAVDEAKDVDGMGLKDLCNPSPIVSTAEADSNLEIVAPETDTETSVMPPREPIPKENQIGEVCNSPRESEPLTENGTTPSKSTVTLTVDNAEAYLAGLHENVDSKVTTSEESTSNATTTRQLLG</sequence>
<evidence type="ECO:0000256" key="1">
    <source>
        <dbReference type="SAM" id="MobiDB-lite"/>
    </source>
</evidence>
<protein>
    <submittedName>
        <fullName evidence="2">GL20097</fullName>
    </submittedName>
</protein>
<gene>
    <name evidence="2" type="primary">Dper\GL20097</name>
    <name evidence="2" type="ORF">Dper_GL20097</name>
</gene>
<proteinExistence type="predicted"/>
<reference evidence="2 3" key="1">
    <citation type="journal article" date="2007" name="Nature">
        <title>Evolution of genes and genomes on the Drosophila phylogeny.</title>
        <authorList>
            <consortium name="Drosophila 12 Genomes Consortium"/>
            <person name="Clark A.G."/>
            <person name="Eisen M.B."/>
            <person name="Smith D.R."/>
            <person name="Bergman C.M."/>
            <person name="Oliver B."/>
            <person name="Markow T.A."/>
            <person name="Kaufman T.C."/>
            <person name="Kellis M."/>
            <person name="Gelbart W."/>
            <person name="Iyer V.N."/>
            <person name="Pollard D.A."/>
            <person name="Sackton T.B."/>
            <person name="Larracuente A.M."/>
            <person name="Singh N.D."/>
            <person name="Abad J.P."/>
            <person name="Abt D.N."/>
            <person name="Adryan B."/>
            <person name="Aguade M."/>
            <person name="Akashi H."/>
            <person name="Anderson W.W."/>
            <person name="Aquadro C.F."/>
            <person name="Ardell D.H."/>
            <person name="Arguello R."/>
            <person name="Artieri C.G."/>
            <person name="Barbash D.A."/>
            <person name="Barker D."/>
            <person name="Barsanti P."/>
            <person name="Batterham P."/>
            <person name="Batzoglou S."/>
            <person name="Begun D."/>
            <person name="Bhutkar A."/>
            <person name="Blanco E."/>
            <person name="Bosak S.A."/>
            <person name="Bradley R.K."/>
            <person name="Brand A.D."/>
            <person name="Brent M.R."/>
            <person name="Brooks A.N."/>
            <person name="Brown R.H."/>
            <person name="Butlin R.K."/>
            <person name="Caggese C."/>
            <person name="Calvi B.R."/>
            <person name="Bernardo de Carvalho A."/>
            <person name="Caspi A."/>
            <person name="Castrezana S."/>
            <person name="Celniker S.E."/>
            <person name="Chang J.L."/>
            <person name="Chapple C."/>
            <person name="Chatterji S."/>
            <person name="Chinwalla A."/>
            <person name="Civetta A."/>
            <person name="Clifton S.W."/>
            <person name="Comeron J.M."/>
            <person name="Costello J.C."/>
            <person name="Coyne J.A."/>
            <person name="Daub J."/>
            <person name="David R.G."/>
            <person name="Delcher A.L."/>
            <person name="Delehaunty K."/>
            <person name="Do C.B."/>
            <person name="Ebling H."/>
            <person name="Edwards K."/>
            <person name="Eickbush T."/>
            <person name="Evans J.D."/>
            <person name="Filipski A."/>
            <person name="Findeiss S."/>
            <person name="Freyhult E."/>
            <person name="Fulton L."/>
            <person name="Fulton R."/>
            <person name="Garcia A.C."/>
            <person name="Gardiner A."/>
            <person name="Garfield D.A."/>
            <person name="Garvin B.E."/>
            <person name="Gibson G."/>
            <person name="Gilbert D."/>
            <person name="Gnerre S."/>
            <person name="Godfrey J."/>
            <person name="Good R."/>
            <person name="Gotea V."/>
            <person name="Gravely B."/>
            <person name="Greenberg A.J."/>
            <person name="Griffiths-Jones S."/>
            <person name="Gross S."/>
            <person name="Guigo R."/>
            <person name="Gustafson E.A."/>
            <person name="Haerty W."/>
            <person name="Hahn M.W."/>
            <person name="Halligan D.L."/>
            <person name="Halpern A.L."/>
            <person name="Halter G.M."/>
            <person name="Han M.V."/>
            <person name="Heger A."/>
            <person name="Hillier L."/>
            <person name="Hinrichs A.S."/>
            <person name="Holmes I."/>
            <person name="Hoskins R.A."/>
            <person name="Hubisz M.J."/>
            <person name="Hultmark D."/>
            <person name="Huntley M.A."/>
            <person name="Jaffe D.B."/>
            <person name="Jagadeeshan S."/>
            <person name="Jeck W.R."/>
            <person name="Johnson J."/>
            <person name="Jones C.D."/>
            <person name="Jordan W.C."/>
            <person name="Karpen G.H."/>
            <person name="Kataoka E."/>
            <person name="Keightley P.D."/>
            <person name="Kheradpour P."/>
            <person name="Kirkness E.F."/>
            <person name="Koerich L.B."/>
            <person name="Kristiansen K."/>
            <person name="Kudrna D."/>
            <person name="Kulathinal R.J."/>
            <person name="Kumar S."/>
            <person name="Kwok R."/>
            <person name="Lander E."/>
            <person name="Langley C.H."/>
            <person name="Lapoint R."/>
            <person name="Lazzaro B.P."/>
            <person name="Lee S.J."/>
            <person name="Levesque L."/>
            <person name="Li R."/>
            <person name="Lin C.F."/>
            <person name="Lin M.F."/>
            <person name="Lindblad-Toh K."/>
            <person name="Llopart A."/>
            <person name="Long M."/>
            <person name="Low L."/>
            <person name="Lozovsky E."/>
            <person name="Lu J."/>
            <person name="Luo M."/>
            <person name="Machado C.A."/>
            <person name="Makalowski W."/>
            <person name="Marzo M."/>
            <person name="Matsuda M."/>
            <person name="Matzkin L."/>
            <person name="McAllister B."/>
            <person name="McBride C.S."/>
            <person name="McKernan B."/>
            <person name="McKernan K."/>
            <person name="Mendez-Lago M."/>
            <person name="Minx P."/>
            <person name="Mollenhauer M.U."/>
            <person name="Montooth K."/>
            <person name="Mount S.M."/>
            <person name="Mu X."/>
            <person name="Myers E."/>
            <person name="Negre B."/>
            <person name="Newfeld S."/>
            <person name="Nielsen R."/>
            <person name="Noor M.A."/>
            <person name="O'Grady P."/>
            <person name="Pachter L."/>
            <person name="Papaceit M."/>
            <person name="Parisi M.J."/>
            <person name="Parisi M."/>
            <person name="Parts L."/>
            <person name="Pedersen J.S."/>
            <person name="Pesole G."/>
            <person name="Phillippy A.M."/>
            <person name="Ponting C.P."/>
            <person name="Pop M."/>
            <person name="Porcelli D."/>
            <person name="Powell J.R."/>
            <person name="Prohaska S."/>
            <person name="Pruitt K."/>
            <person name="Puig M."/>
            <person name="Quesneville H."/>
            <person name="Ram K.R."/>
            <person name="Rand D."/>
            <person name="Rasmussen M.D."/>
            <person name="Reed L.K."/>
            <person name="Reenan R."/>
            <person name="Reily A."/>
            <person name="Remington K.A."/>
            <person name="Rieger T.T."/>
            <person name="Ritchie M.G."/>
            <person name="Robin C."/>
            <person name="Rogers Y.H."/>
            <person name="Rohde C."/>
            <person name="Rozas J."/>
            <person name="Rubenfield M.J."/>
            <person name="Ruiz A."/>
            <person name="Russo S."/>
            <person name="Salzberg S.L."/>
            <person name="Sanchez-Gracia A."/>
            <person name="Saranga D.J."/>
            <person name="Sato H."/>
            <person name="Schaeffer S.W."/>
            <person name="Schatz M.C."/>
            <person name="Schlenke T."/>
            <person name="Schwartz R."/>
            <person name="Segarra C."/>
            <person name="Singh R.S."/>
            <person name="Sirot L."/>
            <person name="Sirota M."/>
            <person name="Sisneros N.B."/>
            <person name="Smith C.D."/>
            <person name="Smith T.F."/>
            <person name="Spieth J."/>
            <person name="Stage D.E."/>
            <person name="Stark A."/>
            <person name="Stephan W."/>
            <person name="Strausberg R.L."/>
            <person name="Strempel S."/>
            <person name="Sturgill D."/>
            <person name="Sutton G."/>
            <person name="Sutton G.G."/>
            <person name="Tao W."/>
            <person name="Teichmann S."/>
            <person name="Tobari Y.N."/>
            <person name="Tomimura Y."/>
            <person name="Tsolas J.M."/>
            <person name="Valente V.L."/>
            <person name="Venter E."/>
            <person name="Venter J.C."/>
            <person name="Vicario S."/>
            <person name="Vieira F.G."/>
            <person name="Vilella A.J."/>
            <person name="Villasante A."/>
            <person name="Walenz B."/>
            <person name="Wang J."/>
            <person name="Wasserman M."/>
            <person name="Watts T."/>
            <person name="Wilson D."/>
            <person name="Wilson R.K."/>
            <person name="Wing R.A."/>
            <person name="Wolfner M.F."/>
            <person name="Wong A."/>
            <person name="Wong G.K."/>
            <person name="Wu C.I."/>
            <person name="Wu G."/>
            <person name="Yamamoto D."/>
            <person name="Yang H.P."/>
            <person name="Yang S.P."/>
            <person name="Yorke J.A."/>
            <person name="Yoshida K."/>
            <person name="Zdobnov E."/>
            <person name="Zhang P."/>
            <person name="Zhang Y."/>
            <person name="Zimin A.V."/>
            <person name="Baldwin J."/>
            <person name="Abdouelleil A."/>
            <person name="Abdulkadir J."/>
            <person name="Abebe A."/>
            <person name="Abera B."/>
            <person name="Abreu J."/>
            <person name="Acer S.C."/>
            <person name="Aftuck L."/>
            <person name="Alexander A."/>
            <person name="An P."/>
            <person name="Anderson E."/>
            <person name="Anderson S."/>
            <person name="Arachi H."/>
            <person name="Azer M."/>
            <person name="Bachantsang P."/>
            <person name="Barry A."/>
            <person name="Bayul T."/>
            <person name="Berlin A."/>
            <person name="Bessette D."/>
            <person name="Bloom T."/>
            <person name="Blye J."/>
            <person name="Boguslavskiy L."/>
            <person name="Bonnet C."/>
            <person name="Boukhgalter B."/>
            <person name="Bourzgui I."/>
            <person name="Brown A."/>
            <person name="Cahill P."/>
            <person name="Channer S."/>
            <person name="Cheshatsang Y."/>
            <person name="Chuda L."/>
            <person name="Citroen M."/>
            <person name="Collymore A."/>
            <person name="Cooke P."/>
            <person name="Costello M."/>
            <person name="D'Aco K."/>
            <person name="Daza R."/>
            <person name="De Haan G."/>
            <person name="DeGray S."/>
            <person name="DeMaso C."/>
            <person name="Dhargay N."/>
            <person name="Dooley K."/>
            <person name="Dooley E."/>
            <person name="Doricent M."/>
            <person name="Dorje P."/>
            <person name="Dorjee K."/>
            <person name="Dupes A."/>
            <person name="Elong R."/>
            <person name="Falk J."/>
            <person name="Farina A."/>
            <person name="Faro S."/>
            <person name="Ferguson D."/>
            <person name="Fisher S."/>
            <person name="Foley C.D."/>
            <person name="Franke A."/>
            <person name="Friedrich D."/>
            <person name="Gadbois L."/>
            <person name="Gearin G."/>
            <person name="Gearin C.R."/>
            <person name="Giannoukos G."/>
            <person name="Goode T."/>
            <person name="Graham J."/>
            <person name="Grandbois E."/>
            <person name="Grewal S."/>
            <person name="Gyaltsen K."/>
            <person name="Hafez N."/>
            <person name="Hagos B."/>
            <person name="Hall J."/>
            <person name="Henson C."/>
            <person name="Hollinger A."/>
            <person name="Honan T."/>
            <person name="Huard M.D."/>
            <person name="Hughes L."/>
            <person name="Hurhula B."/>
            <person name="Husby M.E."/>
            <person name="Kamat A."/>
            <person name="Kanga B."/>
            <person name="Kashin S."/>
            <person name="Khazanovich D."/>
            <person name="Kisner P."/>
            <person name="Lance K."/>
            <person name="Lara M."/>
            <person name="Lee W."/>
            <person name="Lennon N."/>
            <person name="Letendre F."/>
            <person name="LeVine R."/>
            <person name="Lipovsky A."/>
            <person name="Liu X."/>
            <person name="Liu J."/>
            <person name="Liu S."/>
            <person name="Lokyitsang T."/>
            <person name="Lokyitsang Y."/>
            <person name="Lubonja R."/>
            <person name="Lui A."/>
            <person name="MacDonald P."/>
            <person name="Magnisalis V."/>
            <person name="Maru K."/>
            <person name="Matthews C."/>
            <person name="McCusker W."/>
            <person name="McDonough S."/>
            <person name="Mehta T."/>
            <person name="Meldrim J."/>
            <person name="Meneus L."/>
            <person name="Mihai O."/>
            <person name="Mihalev A."/>
            <person name="Mihova T."/>
            <person name="Mittelman R."/>
            <person name="Mlenga V."/>
            <person name="Montmayeur A."/>
            <person name="Mulrain L."/>
            <person name="Navidi A."/>
            <person name="Naylor J."/>
            <person name="Negash T."/>
            <person name="Nguyen T."/>
            <person name="Nguyen N."/>
            <person name="Nicol R."/>
            <person name="Norbu C."/>
            <person name="Norbu N."/>
            <person name="Novod N."/>
            <person name="O'Neill B."/>
            <person name="Osman S."/>
            <person name="Markiewicz E."/>
            <person name="Oyono O.L."/>
            <person name="Patti C."/>
            <person name="Phunkhang P."/>
            <person name="Pierre F."/>
            <person name="Priest M."/>
            <person name="Raghuraman S."/>
            <person name="Rege F."/>
            <person name="Reyes R."/>
            <person name="Rise C."/>
            <person name="Rogov P."/>
            <person name="Ross K."/>
            <person name="Ryan E."/>
            <person name="Settipalli S."/>
            <person name="Shea T."/>
            <person name="Sherpa N."/>
            <person name="Shi L."/>
            <person name="Shih D."/>
            <person name="Sparrow T."/>
            <person name="Spaulding J."/>
            <person name="Stalker J."/>
            <person name="Stange-Thomann N."/>
            <person name="Stavropoulos S."/>
            <person name="Stone C."/>
            <person name="Strader C."/>
            <person name="Tesfaye S."/>
            <person name="Thomson T."/>
            <person name="Thoulutsang Y."/>
            <person name="Thoulutsang D."/>
            <person name="Topham K."/>
            <person name="Topping I."/>
            <person name="Tsamla T."/>
            <person name="Vassiliev H."/>
            <person name="Vo A."/>
            <person name="Wangchuk T."/>
            <person name="Wangdi T."/>
            <person name="Weiand M."/>
            <person name="Wilkinson J."/>
            <person name="Wilson A."/>
            <person name="Yadav S."/>
            <person name="Young G."/>
            <person name="Yu Q."/>
            <person name="Zembek L."/>
            <person name="Zhong D."/>
            <person name="Zimmer A."/>
            <person name="Zwirko Z."/>
            <person name="Jaffe D.B."/>
            <person name="Alvarez P."/>
            <person name="Brockman W."/>
            <person name="Butler J."/>
            <person name="Chin C."/>
            <person name="Gnerre S."/>
            <person name="Grabherr M."/>
            <person name="Kleber M."/>
            <person name="Mauceli E."/>
            <person name="MacCallum I."/>
        </authorList>
    </citation>
    <scope>NUCLEOTIDE SEQUENCE [LARGE SCALE GENOMIC DNA]</scope>
    <source>
        <strain evidence="3">MSH-3 / Tucson 14011-0111.49</strain>
    </source>
</reference>